<name>A0AAV9I1D8_9PEZI</name>
<proteinExistence type="predicted"/>
<feature type="compositionally biased region" description="Polar residues" evidence="1">
    <location>
        <begin position="16"/>
        <end position="33"/>
    </location>
</feature>
<comment type="caution">
    <text evidence="2">The sequence shown here is derived from an EMBL/GenBank/DDBJ whole genome shotgun (WGS) entry which is preliminary data.</text>
</comment>
<evidence type="ECO:0000313" key="2">
    <source>
        <dbReference type="EMBL" id="KAK4465995.1"/>
    </source>
</evidence>
<reference evidence="2" key="1">
    <citation type="journal article" date="2023" name="Mol. Phylogenet. Evol.">
        <title>Genome-scale phylogeny and comparative genomics of the fungal order Sordariales.</title>
        <authorList>
            <person name="Hensen N."/>
            <person name="Bonometti L."/>
            <person name="Westerberg I."/>
            <person name="Brannstrom I.O."/>
            <person name="Guillou S."/>
            <person name="Cros-Aarteil S."/>
            <person name="Calhoun S."/>
            <person name="Haridas S."/>
            <person name="Kuo A."/>
            <person name="Mondo S."/>
            <person name="Pangilinan J."/>
            <person name="Riley R."/>
            <person name="LaButti K."/>
            <person name="Andreopoulos B."/>
            <person name="Lipzen A."/>
            <person name="Chen C."/>
            <person name="Yan M."/>
            <person name="Daum C."/>
            <person name="Ng V."/>
            <person name="Clum A."/>
            <person name="Steindorff A."/>
            <person name="Ohm R.A."/>
            <person name="Martin F."/>
            <person name="Silar P."/>
            <person name="Natvig D.O."/>
            <person name="Lalanne C."/>
            <person name="Gautier V."/>
            <person name="Ament-Velasquez S.L."/>
            <person name="Kruys A."/>
            <person name="Hutchinson M.I."/>
            <person name="Powell A.J."/>
            <person name="Barry K."/>
            <person name="Miller A.N."/>
            <person name="Grigoriev I.V."/>
            <person name="Debuchy R."/>
            <person name="Gladieux P."/>
            <person name="Hiltunen Thoren M."/>
            <person name="Johannesson H."/>
        </authorList>
    </citation>
    <scope>NUCLEOTIDE SEQUENCE</scope>
    <source>
        <strain evidence="2">PSN324</strain>
    </source>
</reference>
<feature type="region of interest" description="Disordered" evidence="1">
    <location>
        <begin position="1"/>
        <end position="115"/>
    </location>
</feature>
<evidence type="ECO:0000313" key="3">
    <source>
        <dbReference type="Proteomes" id="UP001321749"/>
    </source>
</evidence>
<dbReference type="AlphaFoldDB" id="A0AAV9I1D8"/>
<feature type="compositionally biased region" description="Basic and acidic residues" evidence="1">
    <location>
        <begin position="1"/>
        <end position="12"/>
    </location>
</feature>
<dbReference type="EMBL" id="MU864935">
    <property type="protein sequence ID" value="KAK4465995.1"/>
    <property type="molecule type" value="Genomic_DNA"/>
</dbReference>
<dbReference type="Pfam" id="PF12511">
    <property type="entry name" value="DUF3716"/>
    <property type="match status" value="1"/>
</dbReference>
<gene>
    <name evidence="2" type="ORF">QBC42DRAFT_248135</name>
</gene>
<protein>
    <submittedName>
        <fullName evidence="2">Uncharacterized protein</fullName>
    </submittedName>
</protein>
<sequence length="334" mass="35476">MAPNHEEARESVNDADVNNTAEDAPPSTTTQQEMPHHRHPGQPPAPTRPGQLDSPSADRNVSASASASTPAPAPASTSASADADADADADLPATFPTRRRGRPPGRPNMNVRDADYADNPEVQTWNGAKQDTLFTVQAVSIREALTEASLIHDVQRKAFQKDCRQVIFFMSGWITAKHIASKRPSYVNGLLIHSRGNDATHECTRCTEKRAKNSLGPFLSCRTLPGYFGDSCSNCKWFDNTSQCSLYTGPKPNRKRKARAPSEEPGEPAEGPEPMSGLERSGHHAVDPNLIGPGSGSRSGSAPQAGEGGPIAQQVQGGGAGPNQGTGNPDEESE</sequence>
<evidence type="ECO:0000256" key="1">
    <source>
        <dbReference type="SAM" id="MobiDB-lite"/>
    </source>
</evidence>
<keyword evidence="3" id="KW-1185">Reference proteome</keyword>
<feature type="region of interest" description="Disordered" evidence="1">
    <location>
        <begin position="246"/>
        <end position="334"/>
    </location>
</feature>
<dbReference type="InterPro" id="IPR022190">
    <property type="entry name" value="DUF3716"/>
</dbReference>
<organism evidence="2 3">
    <name type="scientific">Cladorrhinum samala</name>
    <dbReference type="NCBI Taxonomy" id="585594"/>
    <lineage>
        <taxon>Eukaryota</taxon>
        <taxon>Fungi</taxon>
        <taxon>Dikarya</taxon>
        <taxon>Ascomycota</taxon>
        <taxon>Pezizomycotina</taxon>
        <taxon>Sordariomycetes</taxon>
        <taxon>Sordariomycetidae</taxon>
        <taxon>Sordariales</taxon>
        <taxon>Podosporaceae</taxon>
        <taxon>Cladorrhinum</taxon>
    </lineage>
</organism>
<reference evidence="2" key="2">
    <citation type="submission" date="2023-06" db="EMBL/GenBank/DDBJ databases">
        <authorList>
            <consortium name="Lawrence Berkeley National Laboratory"/>
            <person name="Mondo S.J."/>
            <person name="Hensen N."/>
            <person name="Bonometti L."/>
            <person name="Westerberg I."/>
            <person name="Brannstrom I.O."/>
            <person name="Guillou S."/>
            <person name="Cros-Aarteil S."/>
            <person name="Calhoun S."/>
            <person name="Haridas S."/>
            <person name="Kuo A."/>
            <person name="Pangilinan J."/>
            <person name="Riley R."/>
            <person name="Labutti K."/>
            <person name="Andreopoulos B."/>
            <person name="Lipzen A."/>
            <person name="Chen C."/>
            <person name="Yanf M."/>
            <person name="Daum C."/>
            <person name="Ng V."/>
            <person name="Clum A."/>
            <person name="Steindorff A."/>
            <person name="Ohm R."/>
            <person name="Martin F."/>
            <person name="Silar P."/>
            <person name="Natvig D."/>
            <person name="Lalanne C."/>
            <person name="Gautier V."/>
            <person name="Ament-Velasquez S.L."/>
            <person name="Kruys A."/>
            <person name="Hutchinson M.I."/>
            <person name="Powell A.J."/>
            <person name="Barry K."/>
            <person name="Miller A.N."/>
            <person name="Grigoriev I.V."/>
            <person name="Debuchy R."/>
            <person name="Gladieux P."/>
            <person name="Thoren M.H."/>
            <person name="Johannesson H."/>
        </authorList>
    </citation>
    <scope>NUCLEOTIDE SEQUENCE</scope>
    <source>
        <strain evidence="2">PSN324</strain>
    </source>
</reference>
<accession>A0AAV9I1D8</accession>
<dbReference type="Proteomes" id="UP001321749">
    <property type="component" value="Unassembled WGS sequence"/>
</dbReference>
<feature type="compositionally biased region" description="Low complexity" evidence="1">
    <location>
        <begin position="62"/>
        <end position="82"/>
    </location>
</feature>